<dbReference type="CDD" id="cd08999">
    <property type="entry name" value="GH43_ABN-like"/>
    <property type="match status" value="1"/>
</dbReference>
<evidence type="ECO:0000313" key="6">
    <source>
        <dbReference type="EMBL" id="UYQ94429.1"/>
    </source>
</evidence>
<evidence type="ECO:0000256" key="4">
    <source>
        <dbReference type="RuleBase" id="RU361187"/>
    </source>
</evidence>
<proteinExistence type="inferred from homology"/>
<evidence type="ECO:0000256" key="1">
    <source>
        <dbReference type="ARBA" id="ARBA00009865"/>
    </source>
</evidence>
<name>A0ABY6J430_9BACT</name>
<evidence type="ECO:0000256" key="3">
    <source>
        <dbReference type="ARBA" id="ARBA00023295"/>
    </source>
</evidence>
<dbReference type="InterPro" id="IPR051795">
    <property type="entry name" value="Glycosyl_Hydrlase_43"/>
</dbReference>
<dbReference type="GO" id="GO:0016787">
    <property type="term" value="F:hydrolase activity"/>
    <property type="evidence" value="ECO:0007669"/>
    <property type="project" value="UniProtKB-KW"/>
</dbReference>
<keyword evidence="5" id="KW-0732">Signal</keyword>
<evidence type="ECO:0000256" key="2">
    <source>
        <dbReference type="ARBA" id="ARBA00022801"/>
    </source>
</evidence>
<reference evidence="6" key="1">
    <citation type="submission" date="2022-10" db="EMBL/GenBank/DDBJ databases">
        <title>Chitinophaga sp. nov., isolated from soil.</title>
        <authorList>
            <person name="Jeon C.O."/>
        </authorList>
    </citation>
    <scope>NUCLEOTIDE SEQUENCE</scope>
    <source>
        <strain evidence="6">R8</strain>
    </source>
</reference>
<accession>A0ABY6J430</accession>
<dbReference type="PANTHER" id="PTHR42812:SF5">
    <property type="entry name" value="ENDO-ARABINASE"/>
    <property type="match status" value="1"/>
</dbReference>
<feature type="signal peptide" evidence="5">
    <location>
        <begin position="1"/>
        <end position="23"/>
    </location>
</feature>
<dbReference type="SUPFAM" id="SSF75005">
    <property type="entry name" value="Arabinanase/levansucrase/invertase"/>
    <property type="match status" value="1"/>
</dbReference>
<gene>
    <name evidence="6" type="ORF">MKQ68_04915</name>
</gene>
<dbReference type="Gene3D" id="2.115.10.20">
    <property type="entry name" value="Glycosyl hydrolase domain, family 43"/>
    <property type="match status" value="1"/>
</dbReference>
<organism evidence="6 7">
    <name type="scientific">Chitinophaga horti</name>
    <dbReference type="NCBI Taxonomy" id="2920382"/>
    <lineage>
        <taxon>Bacteria</taxon>
        <taxon>Pseudomonadati</taxon>
        <taxon>Bacteroidota</taxon>
        <taxon>Chitinophagia</taxon>
        <taxon>Chitinophagales</taxon>
        <taxon>Chitinophagaceae</taxon>
        <taxon>Chitinophaga</taxon>
    </lineage>
</organism>
<dbReference type="PANTHER" id="PTHR42812">
    <property type="entry name" value="BETA-XYLOSIDASE"/>
    <property type="match status" value="1"/>
</dbReference>
<sequence length="499" mass="55772">MKLNVNRILLLGCLAMPFTAAKAQTGPVIAGDFADPSIIKTPQGYFATATSSEWAPHYPIYSSQDLQTWKQVGYVFDKAPEWTSGSFWAPEYYFHNNTYYLYYTARRKSDNVSCIGVATSKYPDKGFKDHGVLVDFGKEAIDAFIYNDNGQLYITFKAYGLDKRPIEILGSKLSADGLKLEGEPFSMLKDTPGIGMEGQSILKKGNYYYLFYSAGNCCGNGCSYHVRVARSATFAGPYEEYSQNPILQTHEAWKCPGHGTFAQTKEGKYMYIYHAYNEANNVFTGREGLMAELVWPADNSWPSFVSRHTESKPVDLTTSFAEKKPAGYWQWDFRNSQPVFTQKNGSLYLTGSVKEGNKTGLVLTVRPVSTNFDVTTTVANTNAALKGLAFYGDVNAAIGVGVVNDKIEYWLVKDNKRSVLATANIKAGLPIQLKLTTYDDHHGEAFYRQANGSWQQVGDKQNIGFLPQWDRSPRPGLHYQGDGKQQAVFNEFKITNKTK</sequence>
<dbReference type="Proteomes" id="UP001162741">
    <property type="component" value="Chromosome"/>
</dbReference>
<feature type="chain" id="PRO_5046998014" evidence="5">
    <location>
        <begin position="24"/>
        <end position="499"/>
    </location>
</feature>
<dbReference type="Pfam" id="PF04616">
    <property type="entry name" value="Glyco_hydro_43"/>
    <property type="match status" value="1"/>
</dbReference>
<dbReference type="InterPro" id="IPR006710">
    <property type="entry name" value="Glyco_hydro_43"/>
</dbReference>
<evidence type="ECO:0000256" key="5">
    <source>
        <dbReference type="SAM" id="SignalP"/>
    </source>
</evidence>
<protein>
    <submittedName>
        <fullName evidence="6">Glycoside hydrolase family 43 protein</fullName>
    </submittedName>
</protein>
<keyword evidence="2 4" id="KW-0378">Hydrolase</keyword>
<comment type="similarity">
    <text evidence="1 4">Belongs to the glycosyl hydrolase 43 family.</text>
</comment>
<dbReference type="RefSeq" id="WP_244841282.1">
    <property type="nucleotide sequence ID" value="NZ_CP107006.1"/>
</dbReference>
<keyword evidence="7" id="KW-1185">Reference proteome</keyword>
<evidence type="ECO:0000313" key="7">
    <source>
        <dbReference type="Proteomes" id="UP001162741"/>
    </source>
</evidence>
<dbReference type="Gene3D" id="2.60.120.200">
    <property type="match status" value="1"/>
</dbReference>
<keyword evidence="3 4" id="KW-0326">Glycosidase</keyword>
<dbReference type="EMBL" id="CP107006">
    <property type="protein sequence ID" value="UYQ94429.1"/>
    <property type="molecule type" value="Genomic_DNA"/>
</dbReference>
<dbReference type="InterPro" id="IPR023296">
    <property type="entry name" value="Glyco_hydro_beta-prop_sf"/>
</dbReference>